<reference evidence="8 9" key="1">
    <citation type="submission" date="2020-08" db="EMBL/GenBank/DDBJ databases">
        <title>Genomic Encyclopedia of Type Strains, Phase IV (KMG-IV): sequencing the most valuable type-strain genomes for metagenomic binning, comparative biology and taxonomic classification.</title>
        <authorList>
            <person name="Goeker M."/>
        </authorList>
    </citation>
    <scope>NUCLEOTIDE SEQUENCE [LARGE SCALE GENOMIC DNA]</scope>
    <source>
        <strain evidence="8 9">DSM 26963</strain>
    </source>
</reference>
<dbReference type="PANTHER" id="PTHR11138">
    <property type="entry name" value="METHIONYL-TRNA FORMYLTRANSFERASE"/>
    <property type="match status" value="1"/>
</dbReference>
<dbReference type="EC" id="2.1.2.9" evidence="2 5"/>
<dbReference type="RefSeq" id="WP_183374503.1">
    <property type="nucleotide sequence ID" value="NZ_JACHHD010000004.1"/>
</dbReference>
<dbReference type="CDD" id="cd08704">
    <property type="entry name" value="Met_tRNA_FMT_C"/>
    <property type="match status" value="1"/>
</dbReference>
<keyword evidence="4 5" id="KW-0648">Protein biosynthesis</keyword>
<feature type="domain" description="Formyl transferase C-terminal" evidence="7">
    <location>
        <begin position="204"/>
        <end position="300"/>
    </location>
</feature>
<gene>
    <name evidence="5" type="primary">fmt</name>
    <name evidence="8" type="ORF">HNQ43_000526</name>
</gene>
<dbReference type="SUPFAM" id="SSF50486">
    <property type="entry name" value="FMT C-terminal domain-like"/>
    <property type="match status" value="1"/>
</dbReference>
<dbReference type="InterPro" id="IPR002376">
    <property type="entry name" value="Formyl_transf_N"/>
</dbReference>
<dbReference type="Pfam" id="PF02911">
    <property type="entry name" value="Formyl_trans_C"/>
    <property type="match status" value="1"/>
</dbReference>
<evidence type="ECO:0000313" key="8">
    <source>
        <dbReference type="EMBL" id="MBB5184487.1"/>
    </source>
</evidence>
<accession>A0A7W8D1U7</accession>
<protein>
    <recommendedName>
        <fullName evidence="2 5">Methionyl-tRNA formyltransferase</fullName>
        <ecNumber evidence="2 5">2.1.2.9</ecNumber>
    </recommendedName>
</protein>
<dbReference type="Gene3D" id="3.40.50.12230">
    <property type="match status" value="1"/>
</dbReference>
<dbReference type="InterPro" id="IPR044135">
    <property type="entry name" value="Met-tRNA-FMT_C"/>
</dbReference>
<dbReference type="GO" id="GO:0004479">
    <property type="term" value="F:methionyl-tRNA formyltransferase activity"/>
    <property type="evidence" value="ECO:0007669"/>
    <property type="project" value="UniProtKB-UniRule"/>
</dbReference>
<feature type="domain" description="Formyl transferase N-terminal" evidence="6">
    <location>
        <begin position="6"/>
        <end position="179"/>
    </location>
</feature>
<dbReference type="GO" id="GO:0005829">
    <property type="term" value="C:cytosol"/>
    <property type="evidence" value="ECO:0007669"/>
    <property type="project" value="TreeGrafter"/>
</dbReference>
<evidence type="ECO:0000256" key="2">
    <source>
        <dbReference type="ARBA" id="ARBA00012261"/>
    </source>
</evidence>
<evidence type="ECO:0000256" key="5">
    <source>
        <dbReference type="HAMAP-Rule" id="MF_00182"/>
    </source>
</evidence>
<dbReference type="AlphaFoldDB" id="A0A7W8D1U7"/>
<dbReference type="PANTHER" id="PTHR11138:SF5">
    <property type="entry name" value="METHIONYL-TRNA FORMYLTRANSFERASE, MITOCHONDRIAL"/>
    <property type="match status" value="1"/>
</dbReference>
<dbReference type="InterPro" id="IPR011034">
    <property type="entry name" value="Formyl_transferase-like_C_sf"/>
</dbReference>
<feature type="binding site" evidence="5">
    <location>
        <begin position="110"/>
        <end position="113"/>
    </location>
    <ligand>
        <name>(6S)-5,6,7,8-tetrahydrofolate</name>
        <dbReference type="ChEBI" id="CHEBI:57453"/>
    </ligand>
</feature>
<evidence type="ECO:0000256" key="4">
    <source>
        <dbReference type="ARBA" id="ARBA00022917"/>
    </source>
</evidence>
<dbReference type="InterPro" id="IPR005793">
    <property type="entry name" value="Formyl_trans_C"/>
</dbReference>
<dbReference type="SUPFAM" id="SSF53328">
    <property type="entry name" value="Formyltransferase"/>
    <property type="match status" value="1"/>
</dbReference>
<dbReference type="CDD" id="cd08646">
    <property type="entry name" value="FMT_core_Met-tRNA-FMT_N"/>
    <property type="match status" value="1"/>
</dbReference>
<comment type="function">
    <text evidence="5">Attaches a formyl group to the free amino group of methionyl-tRNA(fMet). The formyl group appears to play a dual role in the initiator identity of N-formylmethionyl-tRNA by promoting its recognition by IF2 and preventing the misappropriation of this tRNA by the elongation apparatus.</text>
</comment>
<evidence type="ECO:0000313" key="9">
    <source>
        <dbReference type="Proteomes" id="UP000521313"/>
    </source>
</evidence>
<dbReference type="Pfam" id="PF00551">
    <property type="entry name" value="Formyl_trans_N"/>
    <property type="match status" value="1"/>
</dbReference>
<comment type="caution">
    <text evidence="8">The sequence shown here is derived from an EMBL/GenBank/DDBJ whole genome shotgun (WGS) entry which is preliminary data.</text>
</comment>
<evidence type="ECO:0000256" key="3">
    <source>
        <dbReference type="ARBA" id="ARBA00022679"/>
    </source>
</evidence>
<dbReference type="NCBIfam" id="TIGR00460">
    <property type="entry name" value="fmt"/>
    <property type="match status" value="1"/>
</dbReference>
<keyword evidence="3 5" id="KW-0808">Transferase</keyword>
<comment type="similarity">
    <text evidence="1 5">Belongs to the Fmt family.</text>
</comment>
<organism evidence="8 9">
    <name type="scientific">Faecalicoccus acidiformans</name>
    <dbReference type="NCBI Taxonomy" id="915173"/>
    <lineage>
        <taxon>Bacteria</taxon>
        <taxon>Bacillati</taxon>
        <taxon>Bacillota</taxon>
        <taxon>Erysipelotrichia</taxon>
        <taxon>Erysipelotrichales</taxon>
        <taxon>Erysipelotrichaceae</taxon>
        <taxon>Faecalicoccus</taxon>
    </lineage>
</organism>
<dbReference type="InterPro" id="IPR041711">
    <property type="entry name" value="Met-tRNA-FMT_N"/>
</dbReference>
<dbReference type="Proteomes" id="UP000521313">
    <property type="component" value="Unassembled WGS sequence"/>
</dbReference>
<dbReference type="InterPro" id="IPR005794">
    <property type="entry name" value="Fmt"/>
</dbReference>
<evidence type="ECO:0000259" key="6">
    <source>
        <dbReference type="Pfam" id="PF00551"/>
    </source>
</evidence>
<evidence type="ECO:0000256" key="1">
    <source>
        <dbReference type="ARBA" id="ARBA00010699"/>
    </source>
</evidence>
<dbReference type="InterPro" id="IPR036477">
    <property type="entry name" value="Formyl_transf_N_sf"/>
</dbReference>
<sequence length="310" mass="34831">MKQVRTVFMGTPKIAKTLLENILQAGISIDLVVTQPDRKVGRKQQVVYSPVKECALDNAIPVFQPQKIKEDFDPILKIQPDLIITCAYGQIVPEEVLNAPRFGCVNLHGSLLPKYRGAAPIQRAVWNQDKESGMSLMKMVSEMDAGPVFSEERILLDEEETTSSLFDKMADAASRLLIRDFDKICREDASYTEQDKTLVTYAKKISKDDERIDLSRSDQEIFAQIRALSLEPGGYVFIKKRKFKILEAHYHDHSISKPLSFLGKYKNGYGLALHNGVLEIVRCQMEGKPVVSGSDFANGQGRSLIDMTCE</sequence>
<proteinExistence type="inferred from homology"/>
<name>A0A7W8D1U7_9FIRM</name>
<evidence type="ECO:0000259" key="7">
    <source>
        <dbReference type="Pfam" id="PF02911"/>
    </source>
</evidence>
<comment type="catalytic activity">
    <reaction evidence="5">
        <text>L-methionyl-tRNA(fMet) + (6R)-10-formyltetrahydrofolate = N-formyl-L-methionyl-tRNA(fMet) + (6S)-5,6,7,8-tetrahydrofolate + H(+)</text>
        <dbReference type="Rhea" id="RHEA:24380"/>
        <dbReference type="Rhea" id="RHEA-COMP:9952"/>
        <dbReference type="Rhea" id="RHEA-COMP:9953"/>
        <dbReference type="ChEBI" id="CHEBI:15378"/>
        <dbReference type="ChEBI" id="CHEBI:57453"/>
        <dbReference type="ChEBI" id="CHEBI:78530"/>
        <dbReference type="ChEBI" id="CHEBI:78844"/>
        <dbReference type="ChEBI" id="CHEBI:195366"/>
        <dbReference type="EC" id="2.1.2.9"/>
    </reaction>
</comment>
<dbReference type="HAMAP" id="MF_00182">
    <property type="entry name" value="Formyl_trans"/>
    <property type="match status" value="1"/>
</dbReference>
<dbReference type="EMBL" id="JACHHD010000004">
    <property type="protein sequence ID" value="MBB5184487.1"/>
    <property type="molecule type" value="Genomic_DNA"/>
</dbReference>